<name>A0A382CTA2_9ZZZZ</name>
<dbReference type="AlphaFoldDB" id="A0A382CTA2"/>
<evidence type="ECO:0000313" key="1">
    <source>
        <dbReference type="EMBL" id="SVB29119.1"/>
    </source>
</evidence>
<sequence>MSYALSDELDIILGATTKHYCSCLFVSELSKEQCDRMFERAISNAVSEPELINEIKKIEVKIESFSKEISMQVEDKLVKSIYAGKKGCYLDN</sequence>
<protein>
    <submittedName>
        <fullName evidence="1">Uncharacterized protein</fullName>
    </submittedName>
</protein>
<reference evidence="1" key="1">
    <citation type="submission" date="2018-05" db="EMBL/GenBank/DDBJ databases">
        <authorList>
            <person name="Lanie J.A."/>
            <person name="Ng W.-L."/>
            <person name="Kazmierczak K.M."/>
            <person name="Andrzejewski T.M."/>
            <person name="Davidsen T.M."/>
            <person name="Wayne K.J."/>
            <person name="Tettelin H."/>
            <person name="Glass J.I."/>
            <person name="Rusch D."/>
            <person name="Podicherti R."/>
            <person name="Tsui H.-C.T."/>
            <person name="Winkler M.E."/>
        </authorList>
    </citation>
    <scope>NUCLEOTIDE SEQUENCE</scope>
</reference>
<dbReference type="EMBL" id="UINC01035931">
    <property type="protein sequence ID" value="SVB29119.1"/>
    <property type="molecule type" value="Genomic_DNA"/>
</dbReference>
<proteinExistence type="predicted"/>
<gene>
    <name evidence="1" type="ORF">METZ01_LOCUS181973</name>
</gene>
<organism evidence="1">
    <name type="scientific">marine metagenome</name>
    <dbReference type="NCBI Taxonomy" id="408172"/>
    <lineage>
        <taxon>unclassified sequences</taxon>
        <taxon>metagenomes</taxon>
        <taxon>ecological metagenomes</taxon>
    </lineage>
</organism>
<accession>A0A382CTA2</accession>